<dbReference type="InterPro" id="IPR014582">
    <property type="entry name" value="UCP033535_lipo"/>
</dbReference>
<dbReference type="InterPro" id="IPR036215">
    <property type="entry name" value="TM0957-like_sf"/>
</dbReference>
<dbReference type="EMBL" id="CP014136">
    <property type="protein sequence ID" value="ATA22514.1"/>
    <property type="molecule type" value="Genomic_DNA"/>
</dbReference>
<reference evidence="2 3" key="1">
    <citation type="submission" date="2016-01" db="EMBL/GenBank/DDBJ databases">
        <authorList>
            <person name="Oliw E.H."/>
        </authorList>
    </citation>
    <scope>NUCLEOTIDE SEQUENCE [LARGE SCALE GENOMIC DNA]</scope>
    <source>
        <strain evidence="2 3">FRB97</strain>
    </source>
</reference>
<feature type="signal peptide" evidence="1">
    <location>
        <begin position="1"/>
        <end position="18"/>
    </location>
</feature>
<name>A0A250B8Q1_9GAMM</name>
<proteinExistence type="predicted"/>
<feature type="chain" id="PRO_5013055221" description="Lipoprotein" evidence="1">
    <location>
        <begin position="19"/>
        <end position="201"/>
    </location>
</feature>
<evidence type="ECO:0008006" key="4">
    <source>
        <dbReference type="Google" id="ProtNLM"/>
    </source>
</evidence>
<dbReference type="PIRSF" id="PIRSF033535">
    <property type="entry name" value="UCP033535_plp"/>
    <property type="match status" value="1"/>
</dbReference>
<evidence type="ECO:0000313" key="3">
    <source>
        <dbReference type="Proteomes" id="UP000217182"/>
    </source>
</evidence>
<protein>
    <recommendedName>
        <fullName evidence="4">Lipoprotein</fullName>
    </recommendedName>
</protein>
<dbReference type="Proteomes" id="UP000217182">
    <property type="component" value="Chromosome"/>
</dbReference>
<dbReference type="AlphaFoldDB" id="A0A250B8Q1"/>
<organism evidence="2 3">
    <name type="scientific">Gibbsiella quercinecans</name>
    <dbReference type="NCBI Taxonomy" id="929813"/>
    <lineage>
        <taxon>Bacteria</taxon>
        <taxon>Pseudomonadati</taxon>
        <taxon>Pseudomonadota</taxon>
        <taxon>Gammaproteobacteria</taxon>
        <taxon>Enterobacterales</taxon>
        <taxon>Yersiniaceae</taxon>
        <taxon>Gibbsiella</taxon>
    </lineage>
</organism>
<dbReference type="SUPFAM" id="SSF141318">
    <property type="entry name" value="TM0957-like"/>
    <property type="match status" value="1"/>
</dbReference>
<evidence type="ECO:0000313" key="2">
    <source>
        <dbReference type="EMBL" id="ATA22514.1"/>
    </source>
</evidence>
<gene>
    <name evidence="2" type="ORF">AWC35_17815</name>
</gene>
<dbReference type="Pfam" id="PF10054">
    <property type="entry name" value="DUF2291"/>
    <property type="match status" value="1"/>
</dbReference>
<dbReference type="KEGG" id="gqu:AWC35_17815"/>
<dbReference type="OrthoDB" id="156515at2"/>
<accession>A0A250B8Q1</accession>
<keyword evidence="3" id="KW-1185">Reference proteome</keyword>
<evidence type="ECO:0000256" key="1">
    <source>
        <dbReference type="SAM" id="SignalP"/>
    </source>
</evidence>
<dbReference type="RefSeq" id="WP_095849085.1">
    <property type="nucleotide sequence ID" value="NZ_CP014136.1"/>
</dbReference>
<keyword evidence="1" id="KW-0732">Signal</keyword>
<sequence>MKLAHGALLAAAALLLSACKVVDLDTNGQPIIPQDPNVQHGYRNQTAQQVAEATWDSKVLVSADQHAMSWADMKTRSSTVKVGSSDSVFVRAGGTVAAVGGADERERILTVTINGEAVPVAIGPVVRSNAIRDAAGFKFEEFTNQVQFAQLTKALNRHAVQQLPPMDENWVGKPVQLLLAVTMQPNKVQDVVAVSVKQEQP</sequence>
<dbReference type="PROSITE" id="PS51257">
    <property type="entry name" value="PROKAR_LIPOPROTEIN"/>
    <property type="match status" value="1"/>
</dbReference>